<name>A0ABV7KQJ4_PLAOK</name>
<dbReference type="Pfam" id="PF04816">
    <property type="entry name" value="TrmK"/>
    <property type="match status" value="1"/>
</dbReference>
<dbReference type="RefSeq" id="WP_084246125.1">
    <property type="nucleotide sequence ID" value="NZ_FWYH01000010.1"/>
</dbReference>
<dbReference type="PANTHER" id="PTHR38451">
    <property type="entry name" value="TRNA (ADENINE(22)-N(1))-METHYLTRANSFERASE"/>
    <property type="match status" value="1"/>
</dbReference>
<gene>
    <name evidence="1" type="ORF">ACFOEJ_11655</name>
</gene>
<dbReference type="SUPFAM" id="SSF53335">
    <property type="entry name" value="S-adenosyl-L-methionine-dependent methyltransferases"/>
    <property type="match status" value="1"/>
</dbReference>
<evidence type="ECO:0000313" key="2">
    <source>
        <dbReference type="Proteomes" id="UP001595625"/>
    </source>
</evidence>
<keyword evidence="2" id="KW-1185">Reference proteome</keyword>
<dbReference type="Gene3D" id="3.40.50.150">
    <property type="entry name" value="Vaccinia Virus protein VP39"/>
    <property type="match status" value="1"/>
</dbReference>
<dbReference type="PANTHER" id="PTHR38451:SF1">
    <property type="entry name" value="TRNA (ADENINE(22)-N(1))-METHYLTRANSFERASE"/>
    <property type="match status" value="1"/>
</dbReference>
<dbReference type="Gene3D" id="1.10.287.1890">
    <property type="match status" value="1"/>
</dbReference>
<proteinExistence type="predicted"/>
<evidence type="ECO:0000313" key="1">
    <source>
        <dbReference type="EMBL" id="MFC3211733.1"/>
    </source>
</evidence>
<comment type="caution">
    <text evidence="1">The sequence shown here is derived from an EMBL/GenBank/DDBJ whole genome shotgun (WGS) entry which is preliminary data.</text>
</comment>
<accession>A0ABV7KQJ4</accession>
<protein>
    <submittedName>
        <fullName evidence="1">tRNA (Adenine(22)-N(1))-methyltransferase</fullName>
    </submittedName>
</protein>
<reference evidence="2" key="1">
    <citation type="journal article" date="2019" name="Int. J. Syst. Evol. Microbiol.">
        <title>The Global Catalogue of Microorganisms (GCM) 10K type strain sequencing project: providing services to taxonomists for standard genome sequencing and annotation.</title>
        <authorList>
            <consortium name="The Broad Institute Genomics Platform"/>
            <consortium name="The Broad Institute Genome Sequencing Center for Infectious Disease"/>
            <person name="Wu L."/>
            <person name="Ma J."/>
        </authorList>
    </citation>
    <scope>NUCLEOTIDE SEQUENCE [LARGE SCALE GENOMIC DNA]</scope>
    <source>
        <strain evidence="2">CCM 320</strain>
    </source>
</reference>
<dbReference type="Proteomes" id="UP001595625">
    <property type="component" value="Unassembled WGS sequence"/>
</dbReference>
<sequence length="237" mass="26334">MNAQQLSERLKRVAAYVPKNAVLADIGSDHAYLPCYLALKGDIEKGIAGEVVKGPFESARNQVRQEGLSDVIEVRLANGLAAVESVDGVTAVTIAGMGGPLIASILEDGKEKLSGVERLILQPNVHAKSIREWAAFNGWSIIDEEILKENDKIYEILVLEPVSSHVSYNEQELLMGPFLMKEKSAVFMEKWDRESSQWKRILLAMESTEQTVEILAKKQELIHKIQLTEEVLHGENT</sequence>
<dbReference type="PIRSF" id="PIRSF018637">
    <property type="entry name" value="TrmK"/>
    <property type="match status" value="1"/>
</dbReference>
<dbReference type="InterPro" id="IPR029063">
    <property type="entry name" value="SAM-dependent_MTases_sf"/>
</dbReference>
<dbReference type="EMBL" id="JBHRUJ010000016">
    <property type="protein sequence ID" value="MFC3211733.1"/>
    <property type="molecule type" value="Genomic_DNA"/>
</dbReference>
<organism evidence="1 2">
    <name type="scientific">Planomicrobium okeanokoites</name>
    <name type="common">Planococcus okeanokoites</name>
    <name type="synonym">Flavobacterium okeanokoites</name>
    <dbReference type="NCBI Taxonomy" id="244"/>
    <lineage>
        <taxon>Bacteria</taxon>
        <taxon>Bacillati</taxon>
        <taxon>Bacillota</taxon>
        <taxon>Bacilli</taxon>
        <taxon>Bacillales</taxon>
        <taxon>Caryophanaceae</taxon>
        <taxon>Planomicrobium</taxon>
    </lineage>
</organism>
<dbReference type="InterPro" id="IPR006901">
    <property type="entry name" value="TrmK"/>
</dbReference>